<dbReference type="GO" id="GO:0007219">
    <property type="term" value="P:Notch signaling pathway"/>
    <property type="evidence" value="ECO:0007669"/>
    <property type="project" value="InterPro"/>
</dbReference>
<dbReference type="AlphaFoldDB" id="A0AAD8AXY3"/>
<evidence type="ECO:0000256" key="2">
    <source>
        <dbReference type="ARBA" id="ARBA00022692"/>
    </source>
</evidence>
<feature type="signal peptide" evidence="5">
    <location>
        <begin position="1"/>
        <end position="31"/>
    </location>
</feature>
<evidence type="ECO:0000256" key="1">
    <source>
        <dbReference type="ARBA" id="ARBA00022536"/>
    </source>
</evidence>
<dbReference type="Proteomes" id="UP001233172">
    <property type="component" value="Unassembled WGS sequence"/>
</dbReference>
<reference evidence="7" key="1">
    <citation type="journal article" date="2023" name="PLoS Negl. Trop. Dis.">
        <title>A genome sequence for Biomphalaria pfeifferi, the major vector snail for the human-infecting parasite Schistosoma mansoni.</title>
        <authorList>
            <person name="Bu L."/>
            <person name="Lu L."/>
            <person name="Laidemitt M.R."/>
            <person name="Zhang S.M."/>
            <person name="Mutuku M."/>
            <person name="Mkoji G."/>
            <person name="Steinauer M."/>
            <person name="Loker E.S."/>
        </authorList>
    </citation>
    <scope>NUCLEOTIDE SEQUENCE</scope>
    <source>
        <strain evidence="7">KasaAsao</strain>
    </source>
</reference>
<dbReference type="EMBL" id="JASAOG010000212">
    <property type="protein sequence ID" value="KAK0043764.1"/>
    <property type="molecule type" value="Genomic_DNA"/>
</dbReference>
<keyword evidence="8" id="KW-1185">Reference proteome</keyword>
<evidence type="ECO:0000256" key="3">
    <source>
        <dbReference type="ARBA" id="ARBA00022737"/>
    </source>
</evidence>
<dbReference type="Gene3D" id="2.60.40.3510">
    <property type="match status" value="1"/>
</dbReference>
<evidence type="ECO:0000259" key="6">
    <source>
        <dbReference type="Pfam" id="PF07657"/>
    </source>
</evidence>
<evidence type="ECO:0000256" key="4">
    <source>
        <dbReference type="ARBA" id="ARBA00022989"/>
    </source>
</evidence>
<proteinExistence type="predicted"/>
<gene>
    <name evidence="7" type="ORF">Bpfe_026819</name>
</gene>
<feature type="domain" description="Notch ligand N-terminal" evidence="6">
    <location>
        <begin position="32"/>
        <end position="124"/>
    </location>
</feature>
<feature type="chain" id="PRO_5042230232" evidence="5">
    <location>
        <begin position="32"/>
        <end position="125"/>
    </location>
</feature>
<evidence type="ECO:0000313" key="7">
    <source>
        <dbReference type="EMBL" id="KAK0043764.1"/>
    </source>
</evidence>
<evidence type="ECO:0000313" key="8">
    <source>
        <dbReference type="Proteomes" id="UP001233172"/>
    </source>
</evidence>
<keyword evidence="4" id="KW-0472">Membrane</keyword>
<sequence length="125" mass="14076">MCRLRGSFGPLKFHVHLVSLLLVLVIQRTAGSGVFQLQLESVRNVRGETALGTCCDEGEVTHDGCRDSCETYVRVCLKEFMDRVTTDGYCTFGNYTTEVLGGNEFRYPLDSPKTLIQLPFNFSWL</sequence>
<comment type="caution">
    <text evidence="7">The sequence shown here is derived from an EMBL/GenBank/DDBJ whole genome shotgun (WGS) entry which is preliminary data.</text>
</comment>
<dbReference type="Pfam" id="PF07657">
    <property type="entry name" value="MNNL"/>
    <property type="match status" value="1"/>
</dbReference>
<name>A0AAD8AXY3_BIOPF</name>
<evidence type="ECO:0000256" key="5">
    <source>
        <dbReference type="SAM" id="SignalP"/>
    </source>
</evidence>
<feature type="non-terminal residue" evidence="7">
    <location>
        <position position="1"/>
    </location>
</feature>
<accession>A0AAD8AXY3</accession>
<keyword evidence="2" id="KW-0812">Transmembrane</keyword>
<dbReference type="GO" id="GO:0016020">
    <property type="term" value="C:membrane"/>
    <property type="evidence" value="ECO:0007669"/>
    <property type="project" value="UniProtKB-SubCell"/>
</dbReference>
<keyword evidence="5" id="KW-0732">Signal</keyword>
<organism evidence="7 8">
    <name type="scientific">Biomphalaria pfeifferi</name>
    <name type="common">Bloodfluke planorb</name>
    <name type="synonym">Freshwater snail</name>
    <dbReference type="NCBI Taxonomy" id="112525"/>
    <lineage>
        <taxon>Eukaryota</taxon>
        <taxon>Metazoa</taxon>
        <taxon>Spiralia</taxon>
        <taxon>Lophotrochozoa</taxon>
        <taxon>Mollusca</taxon>
        <taxon>Gastropoda</taxon>
        <taxon>Heterobranchia</taxon>
        <taxon>Euthyneura</taxon>
        <taxon>Panpulmonata</taxon>
        <taxon>Hygrophila</taxon>
        <taxon>Lymnaeoidea</taxon>
        <taxon>Planorbidae</taxon>
        <taxon>Biomphalaria</taxon>
    </lineage>
</organism>
<keyword evidence="4" id="KW-1133">Transmembrane helix</keyword>
<keyword evidence="3" id="KW-0677">Repeat</keyword>
<dbReference type="InterPro" id="IPR011651">
    <property type="entry name" value="Notch_ligand_N"/>
</dbReference>
<protein>
    <submittedName>
        <fullName evidence="7">Protein jagged-2</fullName>
    </submittedName>
</protein>
<keyword evidence="1" id="KW-0245">EGF-like domain</keyword>
<reference evidence="7" key="2">
    <citation type="submission" date="2023-04" db="EMBL/GenBank/DDBJ databases">
        <authorList>
            <person name="Bu L."/>
            <person name="Lu L."/>
            <person name="Laidemitt M.R."/>
            <person name="Zhang S.M."/>
            <person name="Mutuku M."/>
            <person name="Mkoji G."/>
            <person name="Steinauer M."/>
            <person name="Loker E.S."/>
        </authorList>
    </citation>
    <scope>NUCLEOTIDE SEQUENCE</scope>
    <source>
        <strain evidence="7">KasaAsao</strain>
        <tissue evidence="7">Whole Snail</tissue>
    </source>
</reference>